<protein>
    <submittedName>
        <fullName evidence="3">CGNR zinc finger domain-containing protein</fullName>
    </submittedName>
</protein>
<comment type="caution">
    <text evidence="3">The sequence shown here is derived from an EMBL/GenBank/DDBJ whole genome shotgun (WGS) entry which is preliminary data.</text>
</comment>
<dbReference type="RefSeq" id="WP_393172431.1">
    <property type="nucleotide sequence ID" value="NZ_JBICRM010000026.1"/>
</dbReference>
<accession>A0ABW7APL3</accession>
<evidence type="ECO:0000313" key="4">
    <source>
        <dbReference type="Proteomes" id="UP001603978"/>
    </source>
</evidence>
<dbReference type="InterPro" id="IPR021005">
    <property type="entry name" value="Znf_CGNR"/>
</dbReference>
<feature type="domain" description="Zinc finger CGNR" evidence="2">
    <location>
        <begin position="139"/>
        <end position="182"/>
    </location>
</feature>
<dbReference type="PANTHER" id="PTHR35525:SF3">
    <property type="entry name" value="BLL6575 PROTEIN"/>
    <property type="match status" value="1"/>
</dbReference>
<evidence type="ECO:0000313" key="3">
    <source>
        <dbReference type="EMBL" id="MFG1708195.1"/>
    </source>
</evidence>
<sequence length="189" mass="20156">MAGSETSGGSAARIPAAAAAIVDLLNSRPHATPLLPDTLDDPETAGAILHPFGQPEGVPPAPRRLDEIRALRSDLMAIIAEPNTERGWADLTEHISEVTVRHAFSAPGQVRLRPASGDPVAGGITLAVAELIAAGSWSRIRACANDLCRHVFYDTTRSRTQRWDSYETCGNRSNVAAYRARKNAAHSAD</sequence>
<proteinExistence type="predicted"/>
<dbReference type="SUPFAM" id="SSF160904">
    <property type="entry name" value="Jann2411-like"/>
    <property type="match status" value="1"/>
</dbReference>
<dbReference type="InterPro" id="IPR023286">
    <property type="entry name" value="ABATE_dom_sf"/>
</dbReference>
<evidence type="ECO:0000256" key="1">
    <source>
        <dbReference type="SAM" id="MobiDB-lite"/>
    </source>
</evidence>
<feature type="region of interest" description="Disordered" evidence="1">
    <location>
        <begin position="40"/>
        <end position="61"/>
    </location>
</feature>
<name>A0ABW7APL3_9ACTN</name>
<reference evidence="3 4" key="1">
    <citation type="submission" date="2024-10" db="EMBL/GenBank/DDBJ databases">
        <authorList>
            <person name="Topkara A.R."/>
            <person name="Saygin H."/>
        </authorList>
    </citation>
    <scope>NUCLEOTIDE SEQUENCE [LARGE SCALE GENOMIC DNA]</scope>
    <source>
        <strain evidence="3 4">M3C6</strain>
    </source>
</reference>
<dbReference type="Gene3D" id="1.10.3300.10">
    <property type="entry name" value="Jann2411-like domain"/>
    <property type="match status" value="1"/>
</dbReference>
<keyword evidence="4" id="KW-1185">Reference proteome</keyword>
<dbReference type="Proteomes" id="UP001603978">
    <property type="component" value="Unassembled WGS sequence"/>
</dbReference>
<evidence type="ECO:0000259" key="2">
    <source>
        <dbReference type="Pfam" id="PF11706"/>
    </source>
</evidence>
<organism evidence="3 4">
    <name type="scientific">Nonomuraea marmarensis</name>
    <dbReference type="NCBI Taxonomy" id="3351344"/>
    <lineage>
        <taxon>Bacteria</taxon>
        <taxon>Bacillati</taxon>
        <taxon>Actinomycetota</taxon>
        <taxon>Actinomycetes</taxon>
        <taxon>Streptosporangiales</taxon>
        <taxon>Streptosporangiaceae</taxon>
        <taxon>Nonomuraea</taxon>
    </lineage>
</organism>
<dbReference type="PANTHER" id="PTHR35525">
    <property type="entry name" value="BLL6575 PROTEIN"/>
    <property type="match status" value="1"/>
</dbReference>
<dbReference type="InterPro" id="IPR010852">
    <property type="entry name" value="ABATE"/>
</dbReference>
<gene>
    <name evidence="3" type="ORF">ACFLIM_33805</name>
</gene>
<dbReference type="EMBL" id="JBICRM010000026">
    <property type="protein sequence ID" value="MFG1708195.1"/>
    <property type="molecule type" value="Genomic_DNA"/>
</dbReference>
<dbReference type="Pfam" id="PF11706">
    <property type="entry name" value="zf-CGNR"/>
    <property type="match status" value="1"/>
</dbReference>